<evidence type="ECO:0000313" key="2">
    <source>
        <dbReference type="EMBL" id="KAF7508355.1"/>
    </source>
</evidence>
<organism evidence="2 3">
    <name type="scientific">Endocarpon pusillum</name>
    <dbReference type="NCBI Taxonomy" id="364733"/>
    <lineage>
        <taxon>Eukaryota</taxon>
        <taxon>Fungi</taxon>
        <taxon>Dikarya</taxon>
        <taxon>Ascomycota</taxon>
        <taxon>Pezizomycotina</taxon>
        <taxon>Eurotiomycetes</taxon>
        <taxon>Chaetothyriomycetidae</taxon>
        <taxon>Verrucariales</taxon>
        <taxon>Verrucariaceae</taxon>
        <taxon>Endocarpon</taxon>
    </lineage>
</organism>
<reference evidence="2" key="1">
    <citation type="submission" date="2020-02" db="EMBL/GenBank/DDBJ databases">
        <authorList>
            <person name="Palmer J.M."/>
        </authorList>
    </citation>
    <scope>NUCLEOTIDE SEQUENCE</scope>
    <source>
        <strain evidence="2">EPUS1.4</strain>
        <tissue evidence="2">Thallus</tissue>
    </source>
</reference>
<dbReference type="AlphaFoldDB" id="A0A8H7ANL8"/>
<dbReference type="Proteomes" id="UP000606974">
    <property type="component" value="Unassembled WGS sequence"/>
</dbReference>
<evidence type="ECO:0000256" key="1">
    <source>
        <dbReference type="SAM" id="MobiDB-lite"/>
    </source>
</evidence>
<accession>A0A8H7ANL8</accession>
<protein>
    <submittedName>
        <fullName evidence="2">Uncharacterized protein</fullName>
    </submittedName>
</protein>
<gene>
    <name evidence="2" type="ORF">GJ744_009346</name>
</gene>
<proteinExistence type="predicted"/>
<feature type="compositionally biased region" description="Low complexity" evidence="1">
    <location>
        <begin position="58"/>
        <end position="72"/>
    </location>
</feature>
<evidence type="ECO:0000313" key="3">
    <source>
        <dbReference type="Proteomes" id="UP000606974"/>
    </source>
</evidence>
<keyword evidence="3" id="KW-1185">Reference proteome</keyword>
<comment type="caution">
    <text evidence="2">The sequence shown here is derived from an EMBL/GenBank/DDBJ whole genome shotgun (WGS) entry which is preliminary data.</text>
</comment>
<name>A0A8H7ANL8_9EURO</name>
<dbReference type="EMBL" id="JAACFV010000055">
    <property type="protein sequence ID" value="KAF7508355.1"/>
    <property type="molecule type" value="Genomic_DNA"/>
</dbReference>
<feature type="region of interest" description="Disordered" evidence="1">
    <location>
        <begin position="46"/>
        <end position="119"/>
    </location>
</feature>
<sequence>MDASCASLSFEHKLLPKTSKTSPKPLFLAGSPVYPSFDESLKFRAQTIDPRPTIHTPSSSSSSASYSSSSPSVLQNPMVRSPSHPIPSTEPALPASYHRISKYKPKRSATPGFQGPGGS</sequence>